<dbReference type="OrthoDB" id="781564at2759"/>
<evidence type="ECO:0000313" key="3">
    <source>
        <dbReference type="Proteomes" id="UP001153076"/>
    </source>
</evidence>
<feature type="compositionally biased region" description="Polar residues" evidence="1">
    <location>
        <begin position="1"/>
        <end position="18"/>
    </location>
</feature>
<dbReference type="EMBL" id="JAKOGI010000017">
    <property type="protein sequence ID" value="KAJ8450218.1"/>
    <property type="molecule type" value="Genomic_DNA"/>
</dbReference>
<accession>A0A9Q1KVA7</accession>
<dbReference type="AlphaFoldDB" id="A0A9Q1KVA7"/>
<reference evidence="2" key="1">
    <citation type="submission" date="2022-04" db="EMBL/GenBank/DDBJ databases">
        <title>Carnegiea gigantea Genome sequencing and assembly v2.</title>
        <authorList>
            <person name="Copetti D."/>
            <person name="Sanderson M.J."/>
            <person name="Burquez A."/>
            <person name="Wojciechowski M.F."/>
        </authorList>
    </citation>
    <scope>NUCLEOTIDE SEQUENCE</scope>
    <source>
        <strain evidence="2">SGP5-SGP5p</strain>
        <tissue evidence="2">Aerial part</tissue>
    </source>
</reference>
<name>A0A9Q1KVA7_9CARY</name>
<evidence type="ECO:0000256" key="1">
    <source>
        <dbReference type="SAM" id="MobiDB-lite"/>
    </source>
</evidence>
<protein>
    <submittedName>
        <fullName evidence="2">Uncharacterized protein</fullName>
    </submittedName>
</protein>
<organism evidence="2 3">
    <name type="scientific">Carnegiea gigantea</name>
    <dbReference type="NCBI Taxonomy" id="171969"/>
    <lineage>
        <taxon>Eukaryota</taxon>
        <taxon>Viridiplantae</taxon>
        <taxon>Streptophyta</taxon>
        <taxon>Embryophyta</taxon>
        <taxon>Tracheophyta</taxon>
        <taxon>Spermatophyta</taxon>
        <taxon>Magnoliopsida</taxon>
        <taxon>eudicotyledons</taxon>
        <taxon>Gunneridae</taxon>
        <taxon>Pentapetalae</taxon>
        <taxon>Caryophyllales</taxon>
        <taxon>Cactineae</taxon>
        <taxon>Cactaceae</taxon>
        <taxon>Cactoideae</taxon>
        <taxon>Echinocereeae</taxon>
        <taxon>Carnegiea</taxon>
    </lineage>
</organism>
<comment type="caution">
    <text evidence="2">The sequence shown here is derived from an EMBL/GenBank/DDBJ whole genome shotgun (WGS) entry which is preliminary data.</text>
</comment>
<keyword evidence="3" id="KW-1185">Reference proteome</keyword>
<dbReference type="PANTHER" id="PTHR36045:SF2">
    <property type="entry name" value="OS04G0558500 PROTEIN"/>
    <property type="match status" value="1"/>
</dbReference>
<gene>
    <name evidence="2" type="ORF">Cgig2_033412</name>
</gene>
<feature type="region of interest" description="Disordered" evidence="1">
    <location>
        <begin position="1"/>
        <end position="26"/>
    </location>
</feature>
<evidence type="ECO:0000313" key="2">
    <source>
        <dbReference type="EMBL" id="KAJ8450218.1"/>
    </source>
</evidence>
<sequence length="151" mass="16884">MEATARSQKSSSDNSNEMLSADGDEKAEDDAELLEDKISSNICVMPIILNRINECISRIHELVSSNETTYAVLKGWAFSKAKEVLSSLSLFHQSNILSSGLHINSRFCFAIEIPWLLQTSRLPVGCGPMFLRVFSPAIWFPDLFDEWQPAS</sequence>
<dbReference type="Proteomes" id="UP001153076">
    <property type="component" value="Unassembled WGS sequence"/>
</dbReference>
<proteinExistence type="predicted"/>
<dbReference type="PANTHER" id="PTHR36045">
    <property type="entry name" value="OS04G0558500 PROTEIN"/>
    <property type="match status" value="1"/>
</dbReference>